<dbReference type="RefSeq" id="XP_001712266.1">
    <property type="nucleotide sequence ID" value="XM_001712214.1"/>
</dbReference>
<sequence>MIKKIKFTNSIDYLIFTNCTEENKFDVSFSSFFEENFSSQLSNFSDEFSSFQKNLLKPKKCFFLLRNEFFAKIGEKLSIIIGQFFENNLKNPLNFSEKTLIKFSNRNCPVDIKLHSNLLIKKLVFYNLKPGKIDEKTKIHLSFYLNFIRKWENSYDEILDIKKKRKSEFEKSYSFFPDFSNLNCFIYLQKNFQKKIFKNSKGKLVEKKSKKDFTHSTLLLKNCFWNNFDLFLFFLSSEIKFSLNKNIIFVFLRKSFFMNCFCFSGKEILSFFEKKLKFKINSLFFFREIKKNKYGFFLDQKLKNYFFFSEDFFKLKSIKTMDNLAWKFKIFKKVLS</sequence>
<dbReference type="GeneID" id="5739778"/>
<organism evidence="1 4">
    <name type="scientific">Hemiselmis andersenii</name>
    <name type="common">Cryptophyte alga</name>
    <dbReference type="NCBI Taxonomy" id="464988"/>
    <lineage>
        <taxon>Eukaryota</taxon>
        <taxon>Cryptophyceae</taxon>
        <taxon>Cryptomonadales</taxon>
        <taxon>Hemiselmidaceae</taxon>
        <taxon>Hemiselmis</taxon>
    </lineage>
</organism>
<geneLocation type="nucleomorph" evidence="1"/>
<dbReference type="EMBL" id="HBFX01019696">
    <property type="protein sequence ID" value="CAD8957406.1"/>
    <property type="molecule type" value="Transcribed_RNA"/>
</dbReference>
<proteinExistence type="predicted"/>
<keyword evidence="1" id="KW-0542">Nucleomorph</keyword>
<protein>
    <submittedName>
        <fullName evidence="1">Uncharacterized protein</fullName>
    </submittedName>
</protein>
<dbReference type="AlphaFoldDB" id="A9BKA8"/>
<evidence type="ECO:0000313" key="1">
    <source>
        <dbReference type="EMBL" id="ABW97941.1"/>
    </source>
</evidence>
<evidence type="ECO:0000313" key="3">
    <source>
        <dbReference type="EMBL" id="CAD8957407.1"/>
    </source>
</evidence>
<evidence type="ECO:0000313" key="4">
    <source>
        <dbReference type="Proteomes" id="UP000243127"/>
    </source>
</evidence>
<gene>
    <name evidence="1" type="ORF">HAN_1g99</name>
    <name evidence="2" type="ORF">HAND00432_LOCUS11945</name>
    <name evidence="3" type="ORF">HAND00432_LOCUS11946</name>
</gene>
<name>A9BKA8_HEMAN</name>
<reference evidence="1 4" key="1">
    <citation type="journal article" date="2007" name="Proc. Natl. Acad. Sci. U.S.A.">
        <title>Nucleomorph genome of Hemiselmis andersenii reveals complete intron loss and compaction as a driver of protein structure and function.</title>
        <authorList>
            <person name="Lane C.E."/>
            <person name="van den Heuvel K."/>
            <person name="Kozera C."/>
            <person name="Curtis B.A."/>
            <person name="Parsons B.J."/>
            <person name="Bowman S."/>
            <person name="Archibald J.M."/>
        </authorList>
    </citation>
    <scope>NUCLEOTIDE SEQUENCE [LARGE SCALE GENOMIC DNA]</scope>
    <source>
        <strain evidence="1 4">CCMP644</strain>
    </source>
</reference>
<accession>A9BKA8</accession>
<reference evidence="2" key="2">
    <citation type="submission" date="2021-01" db="EMBL/GenBank/DDBJ databases">
        <authorList>
            <person name="Corre E."/>
            <person name="Pelletier E."/>
            <person name="Niang G."/>
            <person name="Scheremetjew M."/>
            <person name="Finn R."/>
            <person name="Kale V."/>
            <person name="Holt S."/>
            <person name="Cochrane G."/>
            <person name="Meng A."/>
            <person name="Brown T."/>
            <person name="Cohen L."/>
        </authorList>
    </citation>
    <scope>NUCLEOTIDE SEQUENCE</scope>
    <source>
        <strain evidence="2">CCMP644</strain>
    </source>
</reference>
<dbReference type="EMBL" id="CP000881">
    <property type="protein sequence ID" value="ABW97941.1"/>
    <property type="molecule type" value="Genomic_DNA"/>
</dbReference>
<dbReference type="EMBL" id="HBFX01019697">
    <property type="protein sequence ID" value="CAD8957407.1"/>
    <property type="molecule type" value="Transcribed_RNA"/>
</dbReference>
<evidence type="ECO:0000313" key="2">
    <source>
        <dbReference type="EMBL" id="CAD8957406.1"/>
    </source>
</evidence>
<dbReference type="Proteomes" id="UP000243127">
    <property type="component" value="Nucleomorph 1"/>
</dbReference>